<dbReference type="RefSeq" id="WP_227229849.1">
    <property type="nucleotide sequence ID" value="NZ_JAJCVJ010000002.1"/>
</dbReference>
<gene>
    <name evidence="3" type="ORF">ACFPJ5_11700</name>
</gene>
<dbReference type="EMBL" id="JBHSKX010000002">
    <property type="protein sequence ID" value="MFC5367600.1"/>
    <property type="molecule type" value="Genomic_DNA"/>
</dbReference>
<name>A0ABD5RCM9_9EURY</name>
<feature type="transmembrane region" description="Helical" evidence="1">
    <location>
        <begin position="180"/>
        <end position="202"/>
    </location>
</feature>
<dbReference type="InterPro" id="IPR011674">
    <property type="entry name" value="DUF1616"/>
</dbReference>
<dbReference type="Pfam" id="PF07760">
    <property type="entry name" value="DUF1616"/>
    <property type="match status" value="1"/>
</dbReference>
<keyword evidence="1" id="KW-0812">Transmembrane</keyword>
<proteinExistence type="predicted"/>
<feature type="transmembrane region" description="Helical" evidence="1">
    <location>
        <begin position="38"/>
        <end position="57"/>
    </location>
</feature>
<feature type="transmembrane region" description="Helical" evidence="1">
    <location>
        <begin position="120"/>
        <end position="138"/>
    </location>
</feature>
<accession>A0ABD5RCM9</accession>
<evidence type="ECO:0000259" key="2">
    <source>
        <dbReference type="Pfam" id="PF07760"/>
    </source>
</evidence>
<comment type="caution">
    <text evidence="3">The sequence shown here is derived from an EMBL/GenBank/DDBJ whole genome shotgun (WGS) entry which is preliminary data.</text>
</comment>
<feature type="transmembrane region" description="Helical" evidence="1">
    <location>
        <begin position="91"/>
        <end position="114"/>
    </location>
</feature>
<protein>
    <submittedName>
        <fullName evidence="3">DUF1616 domain-containing protein</fullName>
    </submittedName>
</protein>
<feature type="transmembrane region" description="Helical" evidence="1">
    <location>
        <begin position="12"/>
        <end position="32"/>
    </location>
</feature>
<sequence length="352" mass="36243">MTTSPRRWKTDLFLVVAAAVAALAGTLAPLPFAPLRAALVVPLVVLLPGYALVAALFPERRSPPDSDDMARSTTVTDRSANATGLLFSVRIALSVAASVTLVAGVAFVVTVVGLPLDGPFVALGVFALTLLGTAVAFTRRALSDPGERAGLPSLSVAWPSDPRTGGTMLGDSGADDTIPFAANALVVVGLVVFASSLGLAAVTTQAGGPSFTEVAVVTETADGEYVADDYPRTLDGGTSTPVTVALENHEGQDHRYTVVATLARLDRTPNGTEVTDRAVLSRTTTTVAAGETGHVEPQVRPAVSGSQRRLSFLVYRGDAPADPTRDNAYRVVHLTLGTGSGSESLDAPVVTD</sequence>
<evidence type="ECO:0000256" key="1">
    <source>
        <dbReference type="SAM" id="Phobius"/>
    </source>
</evidence>
<evidence type="ECO:0000313" key="4">
    <source>
        <dbReference type="Proteomes" id="UP001596201"/>
    </source>
</evidence>
<keyword evidence="4" id="KW-1185">Reference proteome</keyword>
<keyword evidence="1" id="KW-1133">Transmembrane helix</keyword>
<evidence type="ECO:0000313" key="3">
    <source>
        <dbReference type="EMBL" id="MFC5367600.1"/>
    </source>
</evidence>
<feature type="domain" description="DUF1616" evidence="2">
    <location>
        <begin position="15"/>
        <end position="335"/>
    </location>
</feature>
<organism evidence="3 4">
    <name type="scientific">Salinirubrum litoreum</name>
    <dbReference type="NCBI Taxonomy" id="1126234"/>
    <lineage>
        <taxon>Archaea</taxon>
        <taxon>Methanobacteriati</taxon>
        <taxon>Methanobacteriota</taxon>
        <taxon>Stenosarchaea group</taxon>
        <taxon>Halobacteria</taxon>
        <taxon>Halobacteriales</taxon>
        <taxon>Haloferacaceae</taxon>
        <taxon>Salinirubrum</taxon>
    </lineage>
</organism>
<dbReference type="Proteomes" id="UP001596201">
    <property type="component" value="Unassembled WGS sequence"/>
</dbReference>
<keyword evidence="1" id="KW-0472">Membrane</keyword>
<dbReference type="AlphaFoldDB" id="A0ABD5RCM9"/>
<reference evidence="3 4" key="1">
    <citation type="journal article" date="2019" name="Int. J. Syst. Evol. Microbiol.">
        <title>The Global Catalogue of Microorganisms (GCM) 10K type strain sequencing project: providing services to taxonomists for standard genome sequencing and annotation.</title>
        <authorList>
            <consortium name="The Broad Institute Genomics Platform"/>
            <consortium name="The Broad Institute Genome Sequencing Center for Infectious Disease"/>
            <person name="Wu L."/>
            <person name="Ma J."/>
        </authorList>
    </citation>
    <scope>NUCLEOTIDE SEQUENCE [LARGE SCALE GENOMIC DNA]</scope>
    <source>
        <strain evidence="3 4">CGMCC 1.12237</strain>
    </source>
</reference>